<gene>
    <name evidence="1" type="ORF">KL86DES1_10907</name>
</gene>
<evidence type="ECO:0000313" key="1">
    <source>
        <dbReference type="EMBL" id="SCM71171.1"/>
    </source>
</evidence>
<sequence>MHNRLNIFLLIVLSLVLALGACSKRPRSTADVPRNLSGTYSITVAPFTQPVNASQLIMGRIPEDQGRVPEDMLTSLDMQLRRVLTTDTNRQYKFISVRTLPKDLTTFHSSEQPQALPRWIEYGKKQGAQVLLIPQVLDWHEREGSTAGVTQSAHVRVEFFLLRVDTGSIMDRSVFEEKQLGLSENLLNMGSFLKRKGQWVTAEDLTVEAIRKAVKDLGL</sequence>
<dbReference type="EMBL" id="FMJC01000001">
    <property type="protein sequence ID" value="SCM71171.1"/>
    <property type="molecule type" value="Genomic_DNA"/>
</dbReference>
<name>A0A212L0S3_9BACT</name>
<dbReference type="AlphaFoldDB" id="A0A212L0S3"/>
<accession>A0A212L0S3</accession>
<reference evidence="1" key="1">
    <citation type="submission" date="2016-08" db="EMBL/GenBank/DDBJ databases">
        <authorList>
            <person name="Seilhamer J.J."/>
        </authorList>
    </citation>
    <scope>NUCLEOTIDE SEQUENCE</scope>
    <source>
        <strain evidence="1">86-1</strain>
    </source>
</reference>
<proteinExistence type="predicted"/>
<organism evidence="1">
    <name type="scientific">uncultured Desulfovibrio sp</name>
    <dbReference type="NCBI Taxonomy" id="167968"/>
    <lineage>
        <taxon>Bacteria</taxon>
        <taxon>Pseudomonadati</taxon>
        <taxon>Thermodesulfobacteriota</taxon>
        <taxon>Desulfovibrionia</taxon>
        <taxon>Desulfovibrionales</taxon>
        <taxon>Desulfovibrionaceae</taxon>
        <taxon>Desulfovibrio</taxon>
        <taxon>environmental samples</taxon>
    </lineage>
</organism>
<dbReference type="RefSeq" id="WP_179979671.1">
    <property type="nucleotide sequence ID" value="NZ_LT608333.1"/>
</dbReference>
<protein>
    <submittedName>
        <fullName evidence="1">Putative lipoprotein</fullName>
    </submittedName>
</protein>
<keyword evidence="1" id="KW-0449">Lipoprotein</keyword>
<dbReference type="PROSITE" id="PS51257">
    <property type="entry name" value="PROKAR_LIPOPROTEIN"/>
    <property type="match status" value="1"/>
</dbReference>